<dbReference type="CDD" id="cd01651">
    <property type="entry name" value="RT_G2_intron"/>
    <property type="match status" value="1"/>
</dbReference>
<feature type="domain" description="Reverse transcriptase" evidence="10">
    <location>
        <begin position="73"/>
        <end position="299"/>
    </location>
</feature>
<dbReference type="InterPro" id="IPR043128">
    <property type="entry name" value="Rev_trsase/Diguanyl_cyclase"/>
</dbReference>
<keyword evidence="6 11" id="KW-0695">RNA-directed DNA polymerase</keyword>
<dbReference type="EMBL" id="CP001390">
    <property type="protein sequence ID" value="ACM19356.1"/>
    <property type="molecule type" value="Genomic_DNA"/>
</dbReference>
<dbReference type="InterPro" id="IPR030931">
    <property type="entry name" value="Group_II_RT_mat"/>
</dbReference>
<proteinExistence type="inferred from homology"/>
<organism evidence="11 12">
    <name type="scientific">Geotalea daltonii (strain DSM 22248 / JCM 15807 / FRC-32)</name>
    <name type="common">Geobacter daltonii</name>
    <dbReference type="NCBI Taxonomy" id="316067"/>
    <lineage>
        <taxon>Bacteria</taxon>
        <taxon>Pseudomonadati</taxon>
        <taxon>Thermodesulfobacteriota</taxon>
        <taxon>Desulfuromonadia</taxon>
        <taxon>Geobacterales</taxon>
        <taxon>Geobacteraceae</taxon>
        <taxon>Geotalea</taxon>
    </lineage>
</organism>
<reference evidence="11 12" key="1">
    <citation type="submission" date="2009-01" db="EMBL/GenBank/DDBJ databases">
        <title>Complete sequence of Geobacter sp. FRC-32.</title>
        <authorList>
            <consortium name="US DOE Joint Genome Institute"/>
            <person name="Lucas S."/>
            <person name="Copeland A."/>
            <person name="Lapidus A."/>
            <person name="Glavina del Rio T."/>
            <person name="Dalin E."/>
            <person name="Tice H."/>
            <person name="Bruce D."/>
            <person name="Goodwin L."/>
            <person name="Pitluck S."/>
            <person name="Saunders E."/>
            <person name="Brettin T."/>
            <person name="Detter J.C."/>
            <person name="Han C."/>
            <person name="Larimer F."/>
            <person name="Land M."/>
            <person name="Hauser L."/>
            <person name="Kyrpides N."/>
            <person name="Ovchinnikova G."/>
            <person name="Kostka J."/>
            <person name="Richardson P."/>
        </authorList>
    </citation>
    <scope>NUCLEOTIDE SEQUENCE [LARGE SCALE GENOMIC DNA]</scope>
    <source>
        <strain evidence="12">DSM 22248 / JCM 15807 / FRC-32</strain>
    </source>
</reference>
<dbReference type="HOGENOM" id="CLU_013584_2_1_7"/>
<dbReference type="InterPro" id="IPR013597">
    <property type="entry name" value="Mat_intron_G2"/>
</dbReference>
<evidence type="ECO:0000313" key="12">
    <source>
        <dbReference type="Proteomes" id="UP000007721"/>
    </source>
</evidence>
<comment type="catalytic activity">
    <reaction evidence="9">
        <text>DNA(n) + a 2'-deoxyribonucleoside 5'-triphosphate = DNA(n+1) + diphosphate</text>
        <dbReference type="Rhea" id="RHEA:22508"/>
        <dbReference type="Rhea" id="RHEA-COMP:17339"/>
        <dbReference type="Rhea" id="RHEA-COMP:17340"/>
        <dbReference type="ChEBI" id="CHEBI:33019"/>
        <dbReference type="ChEBI" id="CHEBI:61560"/>
        <dbReference type="ChEBI" id="CHEBI:173112"/>
        <dbReference type="EC" id="2.7.7.49"/>
    </reaction>
</comment>
<keyword evidence="4" id="KW-0479">Metal-binding</keyword>
<evidence type="ECO:0000313" key="11">
    <source>
        <dbReference type="EMBL" id="ACM19356.1"/>
    </source>
</evidence>
<dbReference type="InterPro" id="IPR043502">
    <property type="entry name" value="DNA/RNA_pol_sf"/>
</dbReference>
<dbReference type="PROSITE" id="PS50878">
    <property type="entry name" value="RT_POL"/>
    <property type="match status" value="1"/>
</dbReference>
<gene>
    <name evidence="11" type="ordered locus">Geob_0994</name>
</gene>
<dbReference type="RefSeq" id="WP_012646085.1">
    <property type="nucleotide sequence ID" value="NC_011979.1"/>
</dbReference>
<evidence type="ECO:0000259" key="10">
    <source>
        <dbReference type="PROSITE" id="PS50878"/>
    </source>
</evidence>
<dbReference type="EC" id="2.7.7.49" evidence="1"/>
<sequence length="446" mass="51159">MSFHDTQNLSGGVPMKRVVDPQTPENHLLERILSPENMELAWKRVRANKGAPGVDGVNIDDFPDITRPLWGDIRASLATGSYLPKPVLRVEIPKPTGGNRPLGIPTVLDRLIQQSIAQVLTPIFDPGFSESSFGFRPGRSAHDAVRQLREYLRQGYRIAVDIDLAKFFDTVNHDLLMTFVGRKVRDKRVLALIGRYLRAGVEVDGRLEKTRMGVPQGGPLSPLLANILLDHLDKELEKRGHKFVRYADDFVILVKSERAGERVMGSVRKHLTTKLKLTVNEDKSKVAKSDQISFLGFVFKGTKILWSDKAYKEFRRRVRKYTGRSWFVSMEYRLNKLSTYIRGWMGYFGISEAYHDIPEIDGWIRRRVRLCYWKQWRWCRTKIRNLLKLGVQLGTSIRAGLNRGGPWAMARRLAAQHGMTNQWLKDQGLISVKELWVKTHYPATAR</sequence>
<keyword evidence="12" id="KW-1185">Reference proteome</keyword>
<dbReference type="InterPro" id="IPR000477">
    <property type="entry name" value="RT_dom"/>
</dbReference>
<dbReference type="KEGG" id="geo:Geob_0994"/>
<dbReference type="GO" id="GO:0046872">
    <property type="term" value="F:metal ion binding"/>
    <property type="evidence" value="ECO:0007669"/>
    <property type="project" value="UniProtKB-KW"/>
</dbReference>
<protein>
    <recommendedName>
        <fullName evidence="1">RNA-directed DNA polymerase</fullName>
        <ecNumber evidence="1">2.7.7.49</ecNumber>
    </recommendedName>
</protein>
<evidence type="ECO:0000256" key="3">
    <source>
        <dbReference type="ARBA" id="ARBA00022695"/>
    </source>
</evidence>
<evidence type="ECO:0000256" key="6">
    <source>
        <dbReference type="ARBA" id="ARBA00022918"/>
    </source>
</evidence>
<dbReference type="InterPro" id="IPR000123">
    <property type="entry name" value="Reverse_transcriptase_msDNA"/>
</dbReference>
<keyword evidence="2" id="KW-0808">Transferase</keyword>
<name>B9M2H7_GEODF</name>
<comment type="similarity">
    <text evidence="8">Belongs to the bacterial reverse transcriptase family.</text>
</comment>
<dbReference type="GO" id="GO:0051607">
    <property type="term" value="P:defense response to virus"/>
    <property type="evidence" value="ECO:0007669"/>
    <property type="project" value="UniProtKB-KW"/>
</dbReference>
<dbReference type="AlphaFoldDB" id="B9M2H7"/>
<evidence type="ECO:0000256" key="2">
    <source>
        <dbReference type="ARBA" id="ARBA00022679"/>
    </source>
</evidence>
<evidence type="ECO:0000256" key="5">
    <source>
        <dbReference type="ARBA" id="ARBA00022842"/>
    </source>
</evidence>
<dbReference type="NCBIfam" id="TIGR04416">
    <property type="entry name" value="group_II_RT_mat"/>
    <property type="match status" value="1"/>
</dbReference>
<dbReference type="PANTHER" id="PTHR34047:SF8">
    <property type="entry name" value="PROTEIN YKFC"/>
    <property type="match status" value="1"/>
</dbReference>
<dbReference type="GO" id="GO:0003964">
    <property type="term" value="F:RNA-directed DNA polymerase activity"/>
    <property type="evidence" value="ECO:0007669"/>
    <property type="project" value="UniProtKB-KW"/>
</dbReference>
<evidence type="ECO:0000256" key="7">
    <source>
        <dbReference type="ARBA" id="ARBA00023118"/>
    </source>
</evidence>
<dbReference type="eggNOG" id="COG3344">
    <property type="taxonomic scope" value="Bacteria"/>
</dbReference>
<dbReference type="SUPFAM" id="SSF56672">
    <property type="entry name" value="DNA/RNA polymerases"/>
    <property type="match status" value="1"/>
</dbReference>
<dbReference type="GO" id="GO:0003723">
    <property type="term" value="F:RNA binding"/>
    <property type="evidence" value="ECO:0007669"/>
    <property type="project" value="InterPro"/>
</dbReference>
<dbReference type="Gene3D" id="3.30.70.270">
    <property type="match status" value="1"/>
</dbReference>
<dbReference type="InterPro" id="IPR051083">
    <property type="entry name" value="GrpII_Intron_Splice-Mob/Def"/>
</dbReference>
<evidence type="ECO:0000256" key="1">
    <source>
        <dbReference type="ARBA" id="ARBA00012493"/>
    </source>
</evidence>
<dbReference type="Pfam" id="PF08388">
    <property type="entry name" value="GIIM"/>
    <property type="match status" value="1"/>
</dbReference>
<dbReference type="STRING" id="316067.Geob_0994"/>
<evidence type="ECO:0000256" key="9">
    <source>
        <dbReference type="ARBA" id="ARBA00048173"/>
    </source>
</evidence>
<keyword evidence="7" id="KW-0051">Antiviral defense</keyword>
<dbReference type="Pfam" id="PF00078">
    <property type="entry name" value="RVT_1"/>
    <property type="match status" value="1"/>
</dbReference>
<dbReference type="PANTHER" id="PTHR34047">
    <property type="entry name" value="NUCLEAR INTRON MATURASE 1, MITOCHONDRIAL-RELATED"/>
    <property type="match status" value="1"/>
</dbReference>
<accession>B9M2H7</accession>
<keyword evidence="5" id="KW-0460">Magnesium</keyword>
<dbReference type="PRINTS" id="PR00866">
    <property type="entry name" value="RNADNAPOLMS"/>
</dbReference>
<evidence type="ECO:0000256" key="4">
    <source>
        <dbReference type="ARBA" id="ARBA00022723"/>
    </source>
</evidence>
<keyword evidence="3" id="KW-0548">Nucleotidyltransferase</keyword>
<evidence type="ECO:0000256" key="8">
    <source>
        <dbReference type="ARBA" id="ARBA00034120"/>
    </source>
</evidence>
<dbReference type="Proteomes" id="UP000007721">
    <property type="component" value="Chromosome"/>
</dbReference>